<organism evidence="2 3">
    <name type="scientific">Arcicella rigui</name>
    <dbReference type="NCBI Taxonomy" id="797020"/>
    <lineage>
        <taxon>Bacteria</taxon>
        <taxon>Pseudomonadati</taxon>
        <taxon>Bacteroidota</taxon>
        <taxon>Cytophagia</taxon>
        <taxon>Cytophagales</taxon>
        <taxon>Flectobacillaceae</taxon>
        <taxon>Arcicella</taxon>
    </lineage>
</organism>
<dbReference type="Proteomes" id="UP001302949">
    <property type="component" value="Unassembled WGS sequence"/>
</dbReference>
<feature type="domain" description="DUF4296" evidence="1">
    <location>
        <begin position="21"/>
        <end position="107"/>
    </location>
</feature>
<keyword evidence="3" id="KW-1185">Reference proteome</keyword>
<dbReference type="Pfam" id="PF14129">
    <property type="entry name" value="DUF4296"/>
    <property type="match status" value="1"/>
</dbReference>
<dbReference type="InterPro" id="IPR025381">
    <property type="entry name" value="DUF4296"/>
</dbReference>
<proteinExistence type="predicted"/>
<reference evidence="2 3" key="1">
    <citation type="submission" date="2023-12" db="EMBL/GenBank/DDBJ databases">
        <title>Novel species of the genus Arcicella isolated from rivers.</title>
        <authorList>
            <person name="Lu H."/>
        </authorList>
    </citation>
    <scope>NUCLEOTIDE SEQUENCE [LARGE SCALE GENOMIC DNA]</scope>
    <source>
        <strain evidence="2 3">KCTC 23307</strain>
    </source>
</reference>
<sequence length="130" mass="15194">MRLRILMIASLMMACGSNDKPENLIDKAKMAIVLADVHEAEARVSNMHFANQDTSLMVYKRVRWQVMQKNKVDTAAFRLSLRHYIMHPDEFKNIYLDVKRILEDRRKKLNDVQNSANKKRSLKDSLAHPI</sequence>
<protein>
    <submittedName>
        <fullName evidence="2">DUF4296 domain-containing protein</fullName>
    </submittedName>
</protein>
<name>A0ABU5Q8A7_9BACT</name>
<comment type="caution">
    <text evidence="2">The sequence shown here is derived from an EMBL/GenBank/DDBJ whole genome shotgun (WGS) entry which is preliminary data.</text>
</comment>
<dbReference type="RefSeq" id="WP_323295971.1">
    <property type="nucleotide sequence ID" value="NZ_JAYFUM010000007.1"/>
</dbReference>
<accession>A0ABU5Q8A7</accession>
<dbReference type="EMBL" id="JAYFUM010000007">
    <property type="protein sequence ID" value="MEA5138807.1"/>
    <property type="molecule type" value="Genomic_DNA"/>
</dbReference>
<evidence type="ECO:0000313" key="2">
    <source>
        <dbReference type="EMBL" id="MEA5138807.1"/>
    </source>
</evidence>
<evidence type="ECO:0000313" key="3">
    <source>
        <dbReference type="Proteomes" id="UP001302949"/>
    </source>
</evidence>
<gene>
    <name evidence="2" type="ORF">VB248_06675</name>
</gene>
<dbReference type="PROSITE" id="PS51257">
    <property type="entry name" value="PROKAR_LIPOPROTEIN"/>
    <property type="match status" value="1"/>
</dbReference>
<evidence type="ECO:0000259" key="1">
    <source>
        <dbReference type="Pfam" id="PF14129"/>
    </source>
</evidence>